<feature type="domain" description="Radical SAM core" evidence="10">
    <location>
        <begin position="96"/>
        <end position="329"/>
    </location>
</feature>
<keyword evidence="3" id="KW-0004">4Fe-4S</keyword>
<keyword evidence="7" id="KW-0408">Iron</keyword>
<dbReference type="InterPro" id="IPR034457">
    <property type="entry name" value="Organic_radical-activating"/>
</dbReference>
<evidence type="ECO:0000256" key="7">
    <source>
        <dbReference type="ARBA" id="ARBA00023004"/>
    </source>
</evidence>
<organism evidence="11 12">
    <name type="scientific">Bathycoccus prasinos</name>
    <dbReference type="NCBI Taxonomy" id="41875"/>
    <lineage>
        <taxon>Eukaryota</taxon>
        <taxon>Viridiplantae</taxon>
        <taxon>Chlorophyta</taxon>
        <taxon>Mamiellophyceae</taxon>
        <taxon>Mamiellales</taxon>
        <taxon>Bathycoccaceae</taxon>
        <taxon>Bathycoccus</taxon>
    </lineage>
</organism>
<keyword evidence="6" id="KW-0560">Oxidoreductase</keyword>
<dbReference type="PANTHER" id="PTHR30352:SF5">
    <property type="entry name" value="PYRUVATE FORMATE-LYASE 1-ACTIVATING ENZYME"/>
    <property type="match status" value="1"/>
</dbReference>
<evidence type="ECO:0000256" key="6">
    <source>
        <dbReference type="ARBA" id="ARBA00023002"/>
    </source>
</evidence>
<dbReference type="PROSITE" id="PS51918">
    <property type="entry name" value="RADICAL_SAM"/>
    <property type="match status" value="1"/>
</dbReference>
<feature type="region of interest" description="Disordered" evidence="9">
    <location>
        <begin position="1"/>
        <end position="24"/>
    </location>
</feature>
<dbReference type="Pfam" id="PF13353">
    <property type="entry name" value="Fer4_12"/>
    <property type="match status" value="1"/>
</dbReference>
<dbReference type="eggNOG" id="ENOG502S0MX">
    <property type="taxonomic scope" value="Eukaryota"/>
</dbReference>
<evidence type="ECO:0000256" key="8">
    <source>
        <dbReference type="ARBA" id="ARBA00023014"/>
    </source>
</evidence>
<dbReference type="SFLD" id="SFLDG01066">
    <property type="entry name" value="organic_radical-activating_enz"/>
    <property type="match status" value="1"/>
</dbReference>
<name>K8EB13_9CHLO</name>
<comment type="similarity">
    <text evidence="2">Belongs to the organic radical-activating enzymes family.</text>
</comment>
<evidence type="ECO:0000256" key="5">
    <source>
        <dbReference type="ARBA" id="ARBA00022723"/>
    </source>
</evidence>
<protein>
    <submittedName>
        <fullName evidence="11">Pyruvate formate-lyase activating enzyme</fullName>
    </submittedName>
</protein>
<dbReference type="GO" id="GO:0016491">
    <property type="term" value="F:oxidoreductase activity"/>
    <property type="evidence" value="ECO:0007669"/>
    <property type="project" value="UniProtKB-KW"/>
</dbReference>
<gene>
    <name evidence="11" type="ORF">Bathy02g04100</name>
</gene>
<dbReference type="SUPFAM" id="SSF102114">
    <property type="entry name" value="Radical SAM enzymes"/>
    <property type="match status" value="1"/>
</dbReference>
<comment type="cofactor">
    <cofactor evidence="1">
        <name>[4Fe-4S] cluster</name>
        <dbReference type="ChEBI" id="CHEBI:49883"/>
    </cofactor>
</comment>
<dbReference type="InterPro" id="IPR058240">
    <property type="entry name" value="rSAM_sf"/>
</dbReference>
<accession>K8EB13</accession>
<evidence type="ECO:0000259" key="10">
    <source>
        <dbReference type="PROSITE" id="PS51918"/>
    </source>
</evidence>
<keyword evidence="5" id="KW-0479">Metal-binding</keyword>
<evidence type="ECO:0000256" key="3">
    <source>
        <dbReference type="ARBA" id="ARBA00022485"/>
    </source>
</evidence>
<evidence type="ECO:0000256" key="1">
    <source>
        <dbReference type="ARBA" id="ARBA00001966"/>
    </source>
</evidence>
<dbReference type="Gene3D" id="3.20.20.70">
    <property type="entry name" value="Aldolase class I"/>
    <property type="match status" value="1"/>
</dbReference>
<evidence type="ECO:0000256" key="9">
    <source>
        <dbReference type="SAM" id="MobiDB-lite"/>
    </source>
</evidence>
<dbReference type="InterPro" id="IPR001989">
    <property type="entry name" value="Radical_activat_CS"/>
</dbReference>
<keyword evidence="4" id="KW-0949">S-adenosyl-L-methionine</keyword>
<dbReference type="CDD" id="cd01335">
    <property type="entry name" value="Radical_SAM"/>
    <property type="match status" value="1"/>
</dbReference>
<dbReference type="InterPro" id="IPR007197">
    <property type="entry name" value="rSAM"/>
</dbReference>
<sequence>MESTTLMMKEEEDKDEEDSLLLSPPTTQTQQLLALKGGAKHSRGNVPCSHGEHFSCHLPDIEDVTLKNEWDETETSVDFSPKNWGWIHSIDSMTSVDGPGLRAMIFFQGCQKRCAFCCNPDSLEENVGKKMATEEVFSALETKMTYYRKSGGGITMSGGECMLQYRFVVALAREARARGLTSIIDTAAAGNDMIWDFVLPHIDMVLLCCKSSHPVRYGKITGRPENFGVMLAFLAKLEEYKVPTWLRFVLMSSDDEKFQDIVTDGEEELLGVAALAKMHKRCVKGVEILPYHNFGAFKYKEMNIAYKLEQMKPPSDEVIRRAKRVIEGEGVKVLL</sequence>
<dbReference type="InterPro" id="IPR013785">
    <property type="entry name" value="Aldolase_TIM"/>
</dbReference>
<evidence type="ECO:0000256" key="2">
    <source>
        <dbReference type="ARBA" id="ARBA00009777"/>
    </source>
</evidence>
<dbReference type="RefSeq" id="XP_007514751.1">
    <property type="nucleotide sequence ID" value="XM_007514689.1"/>
</dbReference>
<proteinExistence type="inferred from homology"/>
<dbReference type="KEGG" id="bpg:Bathy02g04100"/>
<dbReference type="SFLD" id="SFLDS00029">
    <property type="entry name" value="Radical_SAM"/>
    <property type="match status" value="1"/>
</dbReference>
<dbReference type="PROSITE" id="PS01087">
    <property type="entry name" value="RADICAL_ACTIVATING"/>
    <property type="match status" value="1"/>
</dbReference>
<keyword evidence="12" id="KW-1185">Reference proteome</keyword>
<dbReference type="EMBL" id="FO082277">
    <property type="protein sequence ID" value="CCO14991.1"/>
    <property type="molecule type" value="Genomic_DNA"/>
</dbReference>
<evidence type="ECO:0000313" key="11">
    <source>
        <dbReference type="EMBL" id="CCO14991.1"/>
    </source>
</evidence>
<keyword evidence="8" id="KW-0411">Iron-sulfur</keyword>
<reference evidence="11 12" key="1">
    <citation type="submission" date="2011-10" db="EMBL/GenBank/DDBJ databases">
        <authorList>
            <person name="Genoscope - CEA"/>
        </authorList>
    </citation>
    <scope>NUCLEOTIDE SEQUENCE [LARGE SCALE GENOMIC DNA]</scope>
    <source>
        <strain evidence="11 12">RCC 1105</strain>
    </source>
</reference>
<dbReference type="GO" id="GO:0046872">
    <property type="term" value="F:metal ion binding"/>
    <property type="evidence" value="ECO:0007669"/>
    <property type="project" value="UniProtKB-KW"/>
</dbReference>
<evidence type="ECO:0000256" key="4">
    <source>
        <dbReference type="ARBA" id="ARBA00022691"/>
    </source>
</evidence>
<dbReference type="GO" id="GO:0051539">
    <property type="term" value="F:4 iron, 4 sulfur cluster binding"/>
    <property type="evidence" value="ECO:0007669"/>
    <property type="project" value="UniProtKB-KW"/>
</dbReference>
<keyword evidence="11" id="KW-0670">Pyruvate</keyword>
<dbReference type="AlphaFoldDB" id="K8EB13"/>
<dbReference type="PANTHER" id="PTHR30352">
    <property type="entry name" value="PYRUVATE FORMATE-LYASE-ACTIVATING ENZYME"/>
    <property type="match status" value="1"/>
</dbReference>
<dbReference type="GeneID" id="19017523"/>
<dbReference type="OrthoDB" id="412320at2759"/>
<evidence type="ECO:0000313" key="12">
    <source>
        <dbReference type="Proteomes" id="UP000198341"/>
    </source>
</evidence>
<feature type="compositionally biased region" description="Acidic residues" evidence="9">
    <location>
        <begin position="10"/>
        <end position="19"/>
    </location>
</feature>
<dbReference type="Proteomes" id="UP000198341">
    <property type="component" value="Chromosome 2"/>
</dbReference>